<dbReference type="AlphaFoldDB" id="A0AAV1WP09"/>
<name>A0AAV1WP09_LUPLU</name>
<protein>
    <submittedName>
        <fullName evidence="2">Uncharacterized protein</fullName>
    </submittedName>
</protein>
<dbReference type="Proteomes" id="UP001497480">
    <property type="component" value="Unassembled WGS sequence"/>
</dbReference>
<feature type="compositionally biased region" description="Acidic residues" evidence="1">
    <location>
        <begin position="65"/>
        <end position="78"/>
    </location>
</feature>
<proteinExistence type="predicted"/>
<dbReference type="EMBL" id="CAXHTB010000008">
    <property type="protein sequence ID" value="CAL0311079.1"/>
    <property type="molecule type" value="Genomic_DNA"/>
</dbReference>
<feature type="compositionally biased region" description="Basic and acidic residues" evidence="1">
    <location>
        <begin position="79"/>
        <end position="91"/>
    </location>
</feature>
<sequence>MNDVVFVMANSKLSKKKKARAGVELTIDDVPSDEEWIMEHNNDDEDHLEGHDIDGDDLMRETLGEDIGEDINDAEENEDRTPLEDDYREFDVNDLLN</sequence>
<feature type="region of interest" description="Disordered" evidence="1">
    <location>
        <begin position="65"/>
        <end position="97"/>
    </location>
</feature>
<organism evidence="2 3">
    <name type="scientific">Lupinus luteus</name>
    <name type="common">European yellow lupine</name>
    <dbReference type="NCBI Taxonomy" id="3873"/>
    <lineage>
        <taxon>Eukaryota</taxon>
        <taxon>Viridiplantae</taxon>
        <taxon>Streptophyta</taxon>
        <taxon>Embryophyta</taxon>
        <taxon>Tracheophyta</taxon>
        <taxon>Spermatophyta</taxon>
        <taxon>Magnoliopsida</taxon>
        <taxon>eudicotyledons</taxon>
        <taxon>Gunneridae</taxon>
        <taxon>Pentapetalae</taxon>
        <taxon>rosids</taxon>
        <taxon>fabids</taxon>
        <taxon>Fabales</taxon>
        <taxon>Fabaceae</taxon>
        <taxon>Papilionoideae</taxon>
        <taxon>50 kb inversion clade</taxon>
        <taxon>genistoids sensu lato</taxon>
        <taxon>core genistoids</taxon>
        <taxon>Genisteae</taxon>
        <taxon>Lupinus</taxon>
    </lineage>
</organism>
<evidence type="ECO:0000313" key="2">
    <source>
        <dbReference type="EMBL" id="CAL0311079.1"/>
    </source>
</evidence>
<comment type="caution">
    <text evidence="2">The sequence shown here is derived from an EMBL/GenBank/DDBJ whole genome shotgun (WGS) entry which is preliminary data.</text>
</comment>
<accession>A0AAV1WP09</accession>
<gene>
    <name evidence="2" type="ORF">LLUT_LOCUS12139</name>
</gene>
<reference evidence="2 3" key="1">
    <citation type="submission" date="2024-03" db="EMBL/GenBank/DDBJ databases">
        <authorList>
            <person name="Martinez-Hernandez J."/>
        </authorList>
    </citation>
    <scope>NUCLEOTIDE SEQUENCE [LARGE SCALE GENOMIC DNA]</scope>
</reference>
<evidence type="ECO:0000313" key="3">
    <source>
        <dbReference type="Proteomes" id="UP001497480"/>
    </source>
</evidence>
<evidence type="ECO:0000256" key="1">
    <source>
        <dbReference type="SAM" id="MobiDB-lite"/>
    </source>
</evidence>
<keyword evidence="3" id="KW-1185">Reference proteome</keyword>